<feature type="transmembrane region" description="Helical" evidence="1">
    <location>
        <begin position="224"/>
        <end position="242"/>
    </location>
</feature>
<keyword evidence="2" id="KW-0732">Signal</keyword>
<sequence>MGPSRLNRTLLVTFFLANTVYAFTTTVSPKVNILTSLNNNNKRRYQSTQWRMVDEDKSSSATEDAPTRVSSSSEILFDEKKGRFYDNEGECLPDDEYCAVDKKSGKLIRLTMEEKERIFLDSLQSFYVNGRQLLSDAEFDLLKEDLSWNGSNMVVMNRKEAQYLSAMQTYLKGEPTLSDEKYNELKQELREEGSKFAVSLEPKCYIDSGICTVTFLDDSFRTNLLYLPAGLLVFTLWLGLGYEIIGLFAKINPIIIAVGGLPLVYGVAAQITNKYIFANNKVAYGPCPSCEVENRVFFGDILGVEGFGKEAQLKCCNKKCKVQFKVQRDSMRASTLPK</sequence>
<dbReference type="PANTHER" id="PTHR31032">
    <property type="entry name" value="PGR5-LIKE PROTEIN 1B, CHLOROPLASTIC"/>
    <property type="match status" value="1"/>
</dbReference>
<accession>A0A7S0GAR6</accession>
<feature type="signal peptide" evidence="2">
    <location>
        <begin position="1"/>
        <end position="22"/>
    </location>
</feature>
<dbReference type="GO" id="GO:0009535">
    <property type="term" value="C:chloroplast thylakoid membrane"/>
    <property type="evidence" value="ECO:0007669"/>
    <property type="project" value="InterPro"/>
</dbReference>
<keyword evidence="1" id="KW-0472">Membrane</keyword>
<dbReference type="AlphaFoldDB" id="A0A7S0GAR6"/>
<feature type="chain" id="PRO_5030773218" evidence="2">
    <location>
        <begin position="23"/>
        <end position="338"/>
    </location>
</feature>
<reference evidence="3" key="1">
    <citation type="submission" date="2021-01" db="EMBL/GenBank/DDBJ databases">
        <authorList>
            <person name="Corre E."/>
            <person name="Pelletier E."/>
            <person name="Niang G."/>
            <person name="Scheremetjew M."/>
            <person name="Finn R."/>
            <person name="Kale V."/>
            <person name="Holt S."/>
            <person name="Cochrane G."/>
            <person name="Meng A."/>
            <person name="Brown T."/>
            <person name="Cohen L."/>
        </authorList>
    </citation>
    <scope>NUCLEOTIDE SEQUENCE</scope>
    <source>
        <strain evidence="3">CCAP1064/1</strain>
    </source>
</reference>
<gene>
    <name evidence="3" type="ORF">PINE0816_LOCUS2668</name>
</gene>
<dbReference type="GO" id="GO:0016730">
    <property type="term" value="F:oxidoreductase activity, acting on iron-sulfur proteins as donors"/>
    <property type="evidence" value="ECO:0007669"/>
    <property type="project" value="InterPro"/>
</dbReference>
<organism evidence="3">
    <name type="scientific">Proboscia inermis</name>
    <dbReference type="NCBI Taxonomy" id="420281"/>
    <lineage>
        <taxon>Eukaryota</taxon>
        <taxon>Sar</taxon>
        <taxon>Stramenopiles</taxon>
        <taxon>Ochrophyta</taxon>
        <taxon>Bacillariophyta</taxon>
        <taxon>Coscinodiscophyceae</taxon>
        <taxon>Rhizosoleniophycidae</taxon>
        <taxon>Rhizosoleniales</taxon>
        <taxon>Rhizosoleniaceae</taxon>
        <taxon>Proboscia</taxon>
    </lineage>
</organism>
<dbReference type="GO" id="GO:0009773">
    <property type="term" value="P:photosynthetic electron transport in photosystem I"/>
    <property type="evidence" value="ECO:0007669"/>
    <property type="project" value="InterPro"/>
</dbReference>
<keyword evidence="1" id="KW-1133">Transmembrane helix</keyword>
<evidence type="ECO:0000313" key="3">
    <source>
        <dbReference type="EMBL" id="CAD8406551.1"/>
    </source>
</evidence>
<proteinExistence type="predicted"/>
<name>A0A7S0GAR6_9STRA</name>
<feature type="transmembrane region" description="Helical" evidence="1">
    <location>
        <begin position="254"/>
        <end position="271"/>
    </location>
</feature>
<dbReference type="EMBL" id="HBEL01005572">
    <property type="protein sequence ID" value="CAD8406551.1"/>
    <property type="molecule type" value="Transcribed_RNA"/>
</dbReference>
<keyword evidence="1" id="KW-0812">Transmembrane</keyword>
<protein>
    <submittedName>
        <fullName evidence="3">Uncharacterized protein</fullName>
    </submittedName>
</protein>
<evidence type="ECO:0000256" key="1">
    <source>
        <dbReference type="SAM" id="Phobius"/>
    </source>
</evidence>
<dbReference type="InterPro" id="IPR039987">
    <property type="entry name" value="PGRL1"/>
</dbReference>
<dbReference type="PANTHER" id="PTHR31032:SF1">
    <property type="entry name" value="PGR5-LIKE PROTEIN 1B, CHLOROPLASTIC"/>
    <property type="match status" value="1"/>
</dbReference>
<evidence type="ECO:0000256" key="2">
    <source>
        <dbReference type="SAM" id="SignalP"/>
    </source>
</evidence>